<evidence type="ECO:0000259" key="5">
    <source>
        <dbReference type="Pfam" id="PF13193"/>
    </source>
</evidence>
<dbReference type="Gene3D" id="2.30.38.10">
    <property type="entry name" value="Luciferase, Domain 3"/>
    <property type="match status" value="1"/>
</dbReference>
<dbReference type="Pfam" id="PF13193">
    <property type="entry name" value="AMP-binding_C"/>
    <property type="match status" value="1"/>
</dbReference>
<dbReference type="EMBL" id="JBICYV010000028">
    <property type="protein sequence ID" value="MFG3016324.1"/>
    <property type="molecule type" value="Genomic_DNA"/>
</dbReference>
<dbReference type="NCBIfam" id="TIGR01733">
    <property type="entry name" value="AA-adenyl-dom"/>
    <property type="match status" value="1"/>
</dbReference>
<dbReference type="InterPro" id="IPR020845">
    <property type="entry name" value="AMP-binding_CS"/>
</dbReference>
<evidence type="ECO:0000256" key="2">
    <source>
        <dbReference type="ARBA" id="ARBA00022598"/>
    </source>
</evidence>
<keyword evidence="7" id="KW-1185">Reference proteome</keyword>
<dbReference type="Gene3D" id="3.30.559.30">
    <property type="entry name" value="Nonribosomal peptide synthetase, condensation domain"/>
    <property type="match status" value="1"/>
</dbReference>
<feature type="domain" description="AMP-dependent synthetase/ligase" evidence="4">
    <location>
        <begin position="335"/>
        <end position="686"/>
    </location>
</feature>
<dbReference type="PANTHER" id="PTHR45527:SF10">
    <property type="entry name" value="PYOCHELIN SYNTHASE PCHF"/>
    <property type="match status" value="1"/>
</dbReference>
<evidence type="ECO:0000256" key="3">
    <source>
        <dbReference type="SAM" id="MobiDB-lite"/>
    </source>
</evidence>
<dbReference type="Proteomes" id="UP001604267">
    <property type="component" value="Unassembled WGS sequence"/>
</dbReference>
<dbReference type="RefSeq" id="WP_392825009.1">
    <property type="nucleotide sequence ID" value="NZ_JBICYV010000028.1"/>
</dbReference>
<evidence type="ECO:0000259" key="4">
    <source>
        <dbReference type="Pfam" id="PF00501"/>
    </source>
</evidence>
<dbReference type="Gene3D" id="3.40.50.980">
    <property type="match status" value="2"/>
</dbReference>
<reference evidence="6 7" key="1">
    <citation type="submission" date="2024-10" db="EMBL/GenBank/DDBJ databases">
        <title>The Natural Products Discovery Center: Release of the First 8490 Sequenced Strains for Exploring Actinobacteria Biosynthetic Diversity.</title>
        <authorList>
            <person name="Kalkreuter E."/>
            <person name="Kautsar S.A."/>
            <person name="Yang D."/>
            <person name="Bader C.D."/>
            <person name="Teijaro C.N."/>
            <person name="Fluegel L."/>
            <person name="Davis C.M."/>
            <person name="Simpson J.R."/>
            <person name="Lauterbach L."/>
            <person name="Steele A.D."/>
            <person name="Gui C."/>
            <person name="Meng S."/>
            <person name="Li G."/>
            <person name="Viehrig K."/>
            <person name="Ye F."/>
            <person name="Su P."/>
            <person name="Kiefer A.F."/>
            <person name="Nichols A."/>
            <person name="Cepeda A.J."/>
            <person name="Yan W."/>
            <person name="Fan B."/>
            <person name="Jiang Y."/>
            <person name="Adhikari A."/>
            <person name="Zheng C.-J."/>
            <person name="Schuster L."/>
            <person name="Cowan T.M."/>
            <person name="Smanski M.J."/>
            <person name="Chevrette M.G."/>
            <person name="De Carvalho L.P.S."/>
            <person name="Shen B."/>
        </authorList>
    </citation>
    <scope>NUCLEOTIDE SEQUENCE [LARGE SCALE GENOMIC DNA]</scope>
    <source>
        <strain evidence="6 7">NPDC048320</strain>
    </source>
</reference>
<dbReference type="SUPFAM" id="SSF56801">
    <property type="entry name" value="Acetyl-CoA synthetase-like"/>
    <property type="match status" value="1"/>
</dbReference>
<feature type="region of interest" description="Disordered" evidence="3">
    <location>
        <begin position="85"/>
        <end position="116"/>
    </location>
</feature>
<proteinExistence type="predicted"/>
<dbReference type="InterPro" id="IPR025110">
    <property type="entry name" value="AMP-bd_C"/>
</dbReference>
<organism evidence="6 7">
    <name type="scientific">Streptomyces cinerochromogenes</name>
    <dbReference type="NCBI Taxonomy" id="66422"/>
    <lineage>
        <taxon>Bacteria</taxon>
        <taxon>Bacillati</taxon>
        <taxon>Actinomycetota</taxon>
        <taxon>Actinomycetes</taxon>
        <taxon>Kitasatosporales</taxon>
        <taxon>Streptomycetaceae</taxon>
        <taxon>Streptomyces</taxon>
    </lineage>
</organism>
<dbReference type="InterPro" id="IPR045851">
    <property type="entry name" value="AMP-bd_C_sf"/>
</dbReference>
<keyword evidence="2" id="KW-0436">Ligase</keyword>
<name>A0ABW7BKP0_9ACTN</name>
<protein>
    <submittedName>
        <fullName evidence="6">Amino acid adenylation domain-containing protein</fullName>
    </submittedName>
</protein>
<feature type="domain" description="AMP-binding enzyme C-terminal" evidence="5">
    <location>
        <begin position="742"/>
        <end position="814"/>
    </location>
</feature>
<sequence>MPDRPYVEWEFDAFDIAAFRRVRGAVVQRHRVPGGPPGVDGAAQPWEVLVTPLPGGRTRLHLAVDPAVVDRWTLAHVLLPHLARPTAGGDGTAGVEDPDRPSVRSTGEPAPPPALPVVTVRNPAAPPTWCRAYRSTVPGVWDGLVEAARSYGVTAGEAVVAAFAEVLRTWSSTHHFGFTHVSVGARDIGSAQWERDADGGTFAERARRPRVSAPLPSSPVVLATTLHRAPPRGSGPPAVELSPRPGGLLGVDVTRDERGVVAMVWQWPADRCPPGMTEAMADAFRLLLERLSGNGPEWTSEHLRLVPEEQLAQRARINATQAPLPGGLLHTPVIEQARLRPHAPAVITAHRTLTYGELHRRTNQVGRRLRELGARPGRLVAVVMDKGWEQVVALHGVLASGAAYVPVDPAVPAERLRRLLDQARAGLVLTESRTDTRVTWPDGVRRLCVDTDFDAVADGPLEPVQRQTDLAYVIFTSGSTGTPKGVMVDHRGALNALHDVNRRVGMGPGDRCLALSGIWFDLSVYDTFGVTAAGGAVVIPDPSPYPDPGHWARLMDDAGVTFVLAVAALLEMLAAHLENGGERERIARLRTVIQAGDMLPVTLPGRLRALNPRVRVFNGGGPAESCVLSVIHAVGPVGPAATGIPLGRPMANQRYHVLDERLQPCPVWVPGEIHIASEVGLAQGYWRDGERTAAHFRPVPGLGERVYASGDIARFLPDGDLEILGRKDFQVKIQGVRIELGEIEAALAEHPAVASAVVVADRTVPDLPMLRAFAVAAGEARPELRAFLARTLPSAMVPAEVTWLERLPLNANGKVDRLALAGLDR</sequence>
<dbReference type="Pfam" id="PF00501">
    <property type="entry name" value="AMP-binding"/>
    <property type="match status" value="1"/>
</dbReference>
<dbReference type="PANTHER" id="PTHR45527">
    <property type="entry name" value="NONRIBOSOMAL PEPTIDE SYNTHETASE"/>
    <property type="match status" value="1"/>
</dbReference>
<accession>A0ABW7BKP0</accession>
<gene>
    <name evidence="6" type="ORF">ACGFZB_38975</name>
</gene>
<dbReference type="Gene3D" id="3.30.300.30">
    <property type="match status" value="1"/>
</dbReference>
<evidence type="ECO:0000256" key="1">
    <source>
        <dbReference type="ARBA" id="ARBA00004924"/>
    </source>
</evidence>
<dbReference type="PROSITE" id="PS00455">
    <property type="entry name" value="AMP_BINDING"/>
    <property type="match status" value="1"/>
</dbReference>
<dbReference type="SUPFAM" id="SSF52777">
    <property type="entry name" value="CoA-dependent acyltransferases"/>
    <property type="match status" value="1"/>
</dbReference>
<dbReference type="InterPro" id="IPR000873">
    <property type="entry name" value="AMP-dep_synth/lig_dom"/>
</dbReference>
<evidence type="ECO:0000313" key="6">
    <source>
        <dbReference type="EMBL" id="MFG3016324.1"/>
    </source>
</evidence>
<evidence type="ECO:0000313" key="7">
    <source>
        <dbReference type="Proteomes" id="UP001604267"/>
    </source>
</evidence>
<comment type="pathway">
    <text evidence="1">Siderophore biosynthesis.</text>
</comment>
<dbReference type="InterPro" id="IPR010071">
    <property type="entry name" value="AA_adenyl_dom"/>
</dbReference>
<comment type="caution">
    <text evidence="6">The sequence shown here is derived from an EMBL/GenBank/DDBJ whole genome shotgun (WGS) entry which is preliminary data.</text>
</comment>